<name>A0A9W4X2L0_9GLOM</name>
<dbReference type="Proteomes" id="UP001153678">
    <property type="component" value="Unassembled WGS sequence"/>
</dbReference>
<organism evidence="1 2">
    <name type="scientific">Funneliformis geosporum</name>
    <dbReference type="NCBI Taxonomy" id="1117311"/>
    <lineage>
        <taxon>Eukaryota</taxon>
        <taxon>Fungi</taxon>
        <taxon>Fungi incertae sedis</taxon>
        <taxon>Mucoromycota</taxon>
        <taxon>Glomeromycotina</taxon>
        <taxon>Glomeromycetes</taxon>
        <taxon>Glomerales</taxon>
        <taxon>Glomeraceae</taxon>
        <taxon>Funneliformis</taxon>
    </lineage>
</organism>
<sequence length="275" mass="32425">MLNEDAKRRDQKQHKLKEIRLLILAELENQLGKKKKAHKEKLTFIPQDEVQEDEDDSNDLDKKVPWPFAEFSDEELTNILLSAKSEKEVTEKEYKAEDKGSLEWKAFIEFNFEKKEMYKAGITKERGKGILNAIDDNRFLIRVKFVRDNSSYSERHNYAFKIIDKYQPIQKSKRAGKKFVSEGPNIILIKKTKPGFWVGIDKKFLVRIIQGEKLSEYIELDAITVIYGLYWIWEPDTKRGYGLTSIRKQKISIWEKRMRQSGTRVEDVAELEKNT</sequence>
<reference evidence="1" key="1">
    <citation type="submission" date="2022-08" db="EMBL/GenBank/DDBJ databases">
        <authorList>
            <person name="Kallberg Y."/>
            <person name="Tangrot J."/>
            <person name="Rosling A."/>
        </authorList>
    </citation>
    <scope>NUCLEOTIDE SEQUENCE</scope>
    <source>
        <strain evidence="1">Wild A</strain>
    </source>
</reference>
<dbReference type="OrthoDB" id="2414218at2759"/>
<dbReference type="AlphaFoldDB" id="A0A9W4X2L0"/>
<protein>
    <submittedName>
        <fullName evidence="1">906_t:CDS:1</fullName>
    </submittedName>
</protein>
<evidence type="ECO:0000313" key="2">
    <source>
        <dbReference type="Proteomes" id="UP001153678"/>
    </source>
</evidence>
<comment type="caution">
    <text evidence="1">The sequence shown here is derived from an EMBL/GenBank/DDBJ whole genome shotgun (WGS) entry which is preliminary data.</text>
</comment>
<evidence type="ECO:0000313" key="1">
    <source>
        <dbReference type="EMBL" id="CAI2181895.1"/>
    </source>
</evidence>
<proteinExistence type="predicted"/>
<gene>
    <name evidence="1" type="ORF">FWILDA_LOCUS10312</name>
</gene>
<keyword evidence="2" id="KW-1185">Reference proteome</keyword>
<accession>A0A9W4X2L0</accession>
<dbReference type="EMBL" id="CAMKVN010002620">
    <property type="protein sequence ID" value="CAI2181895.1"/>
    <property type="molecule type" value="Genomic_DNA"/>
</dbReference>